<dbReference type="AlphaFoldDB" id="A0AAV4B4E4"/>
<sequence>MDGKDNLDSWLTWFKGFADMSNNLEGGGRVHCVYSGLDALSIATATSKGPSLGFAEETRTIMKRRRFRICNRKRPYQVYNAAIYAEAIPLPKTDAETVVETQVEILSRLDVPEEVLIIQRRS</sequence>
<name>A0AAV4B4E4_9GAST</name>
<accession>A0AAV4B4E4</accession>
<organism evidence="1 2">
    <name type="scientific">Plakobranchus ocellatus</name>
    <dbReference type="NCBI Taxonomy" id="259542"/>
    <lineage>
        <taxon>Eukaryota</taxon>
        <taxon>Metazoa</taxon>
        <taxon>Spiralia</taxon>
        <taxon>Lophotrochozoa</taxon>
        <taxon>Mollusca</taxon>
        <taxon>Gastropoda</taxon>
        <taxon>Heterobranchia</taxon>
        <taxon>Euthyneura</taxon>
        <taxon>Panpulmonata</taxon>
        <taxon>Sacoglossa</taxon>
        <taxon>Placobranchoidea</taxon>
        <taxon>Plakobranchidae</taxon>
        <taxon>Plakobranchus</taxon>
    </lineage>
</organism>
<gene>
    <name evidence="1" type="ORF">PoB_004045800</name>
</gene>
<evidence type="ECO:0000313" key="1">
    <source>
        <dbReference type="EMBL" id="GFO13953.1"/>
    </source>
</evidence>
<comment type="caution">
    <text evidence="1">The sequence shown here is derived from an EMBL/GenBank/DDBJ whole genome shotgun (WGS) entry which is preliminary data.</text>
</comment>
<keyword evidence="2" id="KW-1185">Reference proteome</keyword>
<protein>
    <submittedName>
        <fullName evidence="1">Uncharacterized protein</fullName>
    </submittedName>
</protein>
<proteinExistence type="predicted"/>
<dbReference type="EMBL" id="BLXT01004521">
    <property type="protein sequence ID" value="GFO13953.1"/>
    <property type="molecule type" value="Genomic_DNA"/>
</dbReference>
<dbReference type="Proteomes" id="UP000735302">
    <property type="component" value="Unassembled WGS sequence"/>
</dbReference>
<evidence type="ECO:0000313" key="2">
    <source>
        <dbReference type="Proteomes" id="UP000735302"/>
    </source>
</evidence>
<reference evidence="1 2" key="1">
    <citation type="journal article" date="2021" name="Elife">
        <title>Chloroplast acquisition without the gene transfer in kleptoplastic sea slugs, Plakobranchus ocellatus.</title>
        <authorList>
            <person name="Maeda T."/>
            <person name="Takahashi S."/>
            <person name="Yoshida T."/>
            <person name="Shimamura S."/>
            <person name="Takaki Y."/>
            <person name="Nagai Y."/>
            <person name="Toyoda A."/>
            <person name="Suzuki Y."/>
            <person name="Arimoto A."/>
            <person name="Ishii H."/>
            <person name="Satoh N."/>
            <person name="Nishiyama T."/>
            <person name="Hasebe M."/>
            <person name="Maruyama T."/>
            <person name="Minagawa J."/>
            <person name="Obokata J."/>
            <person name="Shigenobu S."/>
        </authorList>
    </citation>
    <scope>NUCLEOTIDE SEQUENCE [LARGE SCALE GENOMIC DNA]</scope>
</reference>